<dbReference type="Pfam" id="PF13477">
    <property type="entry name" value="Glyco_trans_4_2"/>
    <property type="match status" value="1"/>
</dbReference>
<dbReference type="Pfam" id="PF13692">
    <property type="entry name" value="Glyco_trans_1_4"/>
    <property type="match status" value="1"/>
</dbReference>
<sequence length="387" mass="41433">MVPIETTSVHARSPKVLFVVSDGWYFRSHRLYLAKAAMDQGFEVHVATRTSEGDEAIGASGIALHELPWKRGGRFLDDLRSAACVARLIDRLKPAIVHAVSLKPIVLAALGALPTASRPHFVHAITGLGYAFADDSLKARIVRRIILQSLSTLADRPGSVYLFQNNDDREVVKAAGAAKRAASAIIRGAGIDVLSHPHVPPPDAPPLIVATVTRMLGIKGVADVVEASRLLDEQSVAHRTLLVGKPDLGNPSALSHEVLVSWAQSPSVTYVGHVDDPREIWAKSHVAILASRGGEGLPKALLEAAACGRPMVATDVPGNREIVVDGETGFLVPPRDPEALAAAVRRLAGDAELRRRMGGAARERAERLFSSEVVARETIALYRSMLV</sequence>
<evidence type="ECO:0000313" key="3">
    <source>
        <dbReference type="Proteomes" id="UP000600449"/>
    </source>
</evidence>
<dbReference type="SUPFAM" id="SSF53756">
    <property type="entry name" value="UDP-Glycosyltransferase/glycogen phosphorylase"/>
    <property type="match status" value="1"/>
</dbReference>
<dbReference type="Gene3D" id="3.40.50.2000">
    <property type="entry name" value="Glycogen Phosphorylase B"/>
    <property type="match status" value="2"/>
</dbReference>
<dbReference type="AlphaFoldDB" id="A0A917QFV9"/>
<dbReference type="PANTHER" id="PTHR12526">
    <property type="entry name" value="GLYCOSYLTRANSFERASE"/>
    <property type="match status" value="1"/>
</dbReference>
<feature type="domain" description="Glycosyltransferase subfamily 4-like N-terminal" evidence="1">
    <location>
        <begin position="15"/>
        <end position="139"/>
    </location>
</feature>
<keyword evidence="2" id="KW-0808">Transferase</keyword>
<dbReference type="EMBL" id="BMMF01000012">
    <property type="protein sequence ID" value="GGK47070.1"/>
    <property type="molecule type" value="Genomic_DNA"/>
</dbReference>
<dbReference type="RefSeq" id="WP_188914806.1">
    <property type="nucleotide sequence ID" value="NZ_BMMF01000012.1"/>
</dbReference>
<dbReference type="InterPro" id="IPR028098">
    <property type="entry name" value="Glyco_trans_4-like_N"/>
</dbReference>
<accession>A0A917QFV9</accession>
<organism evidence="2 3">
    <name type="scientific">Salinarimonas ramus</name>
    <dbReference type="NCBI Taxonomy" id="690164"/>
    <lineage>
        <taxon>Bacteria</taxon>
        <taxon>Pseudomonadati</taxon>
        <taxon>Pseudomonadota</taxon>
        <taxon>Alphaproteobacteria</taxon>
        <taxon>Hyphomicrobiales</taxon>
        <taxon>Salinarimonadaceae</taxon>
        <taxon>Salinarimonas</taxon>
    </lineage>
</organism>
<evidence type="ECO:0000313" key="2">
    <source>
        <dbReference type="EMBL" id="GGK47070.1"/>
    </source>
</evidence>
<dbReference type="Proteomes" id="UP000600449">
    <property type="component" value="Unassembled WGS sequence"/>
</dbReference>
<keyword evidence="3" id="KW-1185">Reference proteome</keyword>
<comment type="caution">
    <text evidence="2">The sequence shown here is derived from an EMBL/GenBank/DDBJ whole genome shotgun (WGS) entry which is preliminary data.</text>
</comment>
<gene>
    <name evidence="2" type="ORF">GCM10011322_37660</name>
</gene>
<name>A0A917QFV9_9HYPH</name>
<protein>
    <submittedName>
        <fullName evidence="2">Glycosyl transferase family 1</fullName>
    </submittedName>
</protein>
<dbReference type="GO" id="GO:0016757">
    <property type="term" value="F:glycosyltransferase activity"/>
    <property type="evidence" value="ECO:0007669"/>
    <property type="project" value="TreeGrafter"/>
</dbReference>
<dbReference type="CDD" id="cd03808">
    <property type="entry name" value="GT4_CapM-like"/>
    <property type="match status" value="1"/>
</dbReference>
<reference evidence="2 3" key="1">
    <citation type="journal article" date="2014" name="Int. J. Syst. Evol. Microbiol.">
        <title>Complete genome sequence of Corynebacterium casei LMG S-19264T (=DSM 44701T), isolated from a smear-ripened cheese.</title>
        <authorList>
            <consortium name="US DOE Joint Genome Institute (JGI-PGF)"/>
            <person name="Walter F."/>
            <person name="Albersmeier A."/>
            <person name="Kalinowski J."/>
            <person name="Ruckert C."/>
        </authorList>
    </citation>
    <scope>NUCLEOTIDE SEQUENCE [LARGE SCALE GENOMIC DNA]</scope>
    <source>
        <strain evidence="2 3">CGMCC 1.9161</strain>
    </source>
</reference>
<dbReference type="PANTHER" id="PTHR12526:SF638">
    <property type="entry name" value="SPORE COAT PROTEIN SA"/>
    <property type="match status" value="1"/>
</dbReference>
<proteinExistence type="predicted"/>
<evidence type="ECO:0000259" key="1">
    <source>
        <dbReference type="Pfam" id="PF13477"/>
    </source>
</evidence>